<protein>
    <recommendedName>
        <fullName evidence="1">DUF8106 domain-containing protein</fullName>
    </recommendedName>
</protein>
<dbReference type="InterPro" id="IPR058419">
    <property type="entry name" value="DUF8106"/>
</dbReference>
<reference evidence="2 3" key="1">
    <citation type="journal article" date="2014" name="PLoS Genet.">
        <title>Phylogenetically driven sequencing of extremely halophilic archaea reveals strategies for static and dynamic osmo-response.</title>
        <authorList>
            <person name="Becker E.A."/>
            <person name="Seitzer P.M."/>
            <person name="Tritt A."/>
            <person name="Larsen D."/>
            <person name="Krusor M."/>
            <person name="Yao A.I."/>
            <person name="Wu D."/>
            <person name="Madern D."/>
            <person name="Eisen J.A."/>
            <person name="Darling A.E."/>
            <person name="Facciotti M.T."/>
        </authorList>
    </citation>
    <scope>NUCLEOTIDE SEQUENCE [LARGE SCALE GENOMIC DNA]</scope>
    <source>
        <strain evidence="2 3">DSM 8989</strain>
    </source>
</reference>
<proteinExistence type="predicted"/>
<dbReference type="PATRIC" id="fig|1227456.3.peg.3576"/>
<feature type="domain" description="DUF8106" evidence="1">
    <location>
        <begin position="16"/>
        <end position="62"/>
    </location>
</feature>
<sequence length="69" mass="7757">MTRSERRPPPDGGTRRKTTLYCPDCGHESTIDGDWRVEHTTDDDRDRAAYICPECGAVIARRPARLAIA</sequence>
<dbReference type="GO" id="GO:0016887">
    <property type="term" value="F:ATP hydrolysis activity"/>
    <property type="evidence" value="ECO:0007669"/>
    <property type="project" value="InterPro"/>
</dbReference>
<organism evidence="2 3">
    <name type="scientific">Halococcus salifodinae DSM 8989</name>
    <dbReference type="NCBI Taxonomy" id="1227456"/>
    <lineage>
        <taxon>Archaea</taxon>
        <taxon>Methanobacteriati</taxon>
        <taxon>Methanobacteriota</taxon>
        <taxon>Stenosarchaea group</taxon>
        <taxon>Halobacteria</taxon>
        <taxon>Halobacteriales</taxon>
        <taxon>Halococcaceae</taxon>
        <taxon>Halococcus</taxon>
    </lineage>
</organism>
<dbReference type="Pfam" id="PF26408">
    <property type="entry name" value="DUF8106"/>
    <property type="match status" value="1"/>
</dbReference>
<accession>M0MY52</accession>
<dbReference type="OrthoDB" id="209680at2157"/>
<dbReference type="AlphaFoldDB" id="M0MY52"/>
<dbReference type="Proteomes" id="UP000011625">
    <property type="component" value="Unassembled WGS sequence"/>
</dbReference>
<gene>
    <name evidence="2" type="ORF">C450_17582</name>
</gene>
<evidence type="ECO:0000313" key="2">
    <source>
        <dbReference type="EMBL" id="EMA49350.1"/>
    </source>
</evidence>
<keyword evidence="3" id="KW-1185">Reference proteome</keyword>
<dbReference type="EMBL" id="AOME01000078">
    <property type="protein sequence ID" value="EMA49350.1"/>
    <property type="molecule type" value="Genomic_DNA"/>
</dbReference>
<comment type="caution">
    <text evidence="2">The sequence shown here is derived from an EMBL/GenBank/DDBJ whole genome shotgun (WGS) entry which is preliminary data.</text>
</comment>
<evidence type="ECO:0000313" key="3">
    <source>
        <dbReference type="Proteomes" id="UP000011625"/>
    </source>
</evidence>
<name>M0MY52_9EURY</name>
<evidence type="ECO:0000259" key="1">
    <source>
        <dbReference type="Pfam" id="PF26408"/>
    </source>
</evidence>